<dbReference type="Proteomes" id="UP000323257">
    <property type="component" value="Unassembled WGS sequence"/>
</dbReference>
<evidence type="ECO:0000313" key="2">
    <source>
        <dbReference type="EMBL" id="TYP79454.1"/>
    </source>
</evidence>
<accession>A0A5S5CIV1</accession>
<evidence type="ECO:0000259" key="1">
    <source>
        <dbReference type="Pfam" id="PF08241"/>
    </source>
</evidence>
<sequence length="194" mass="22154">MAKYYTKDRDIVHHINTLLNPKAPVLDLGSGLGILLEQYRSPLIVALDIHRPFLENRYYTSPHIIPLHADAQDIDRLFLPKTFGIVTLIDAIEHFNKEAGLILLRKAEQLAREGIIVFTPRGFFPQSVDHYGLEGDRYQSHYSGWEPEEFEALGYDVLVMTEFHDATNQSFVESFGADHPPIDALLAWKNLKPD</sequence>
<protein>
    <recommendedName>
        <fullName evidence="1">Methyltransferase type 11 domain-containing protein</fullName>
    </recommendedName>
</protein>
<reference evidence="2 3" key="1">
    <citation type="submission" date="2019-07" db="EMBL/GenBank/DDBJ databases">
        <title>Genomic Encyclopedia of Type Strains, Phase III (KMG-III): the genomes of soil and plant-associated and newly described type strains.</title>
        <authorList>
            <person name="Whitman W."/>
        </authorList>
    </citation>
    <scope>NUCLEOTIDE SEQUENCE [LARGE SCALE GENOMIC DNA]</scope>
    <source>
        <strain evidence="2 3">BL24</strain>
    </source>
</reference>
<dbReference type="RefSeq" id="WP_148927512.1">
    <property type="nucleotide sequence ID" value="NZ_VNHS01000001.1"/>
</dbReference>
<name>A0A5S5CIV1_9BACL</name>
<dbReference type="InterPro" id="IPR029063">
    <property type="entry name" value="SAM-dependent_MTases_sf"/>
</dbReference>
<keyword evidence="3" id="KW-1185">Reference proteome</keyword>
<dbReference type="CDD" id="cd02440">
    <property type="entry name" value="AdoMet_MTases"/>
    <property type="match status" value="1"/>
</dbReference>
<comment type="caution">
    <text evidence="2">The sequence shown here is derived from an EMBL/GenBank/DDBJ whole genome shotgun (WGS) entry which is preliminary data.</text>
</comment>
<gene>
    <name evidence="2" type="ORF">BCM02_101572</name>
</gene>
<organism evidence="2 3">
    <name type="scientific">Paenibacillus methanolicus</name>
    <dbReference type="NCBI Taxonomy" id="582686"/>
    <lineage>
        <taxon>Bacteria</taxon>
        <taxon>Bacillati</taxon>
        <taxon>Bacillota</taxon>
        <taxon>Bacilli</taxon>
        <taxon>Bacillales</taxon>
        <taxon>Paenibacillaceae</taxon>
        <taxon>Paenibacillus</taxon>
    </lineage>
</organism>
<feature type="domain" description="Methyltransferase type 11" evidence="1">
    <location>
        <begin position="26"/>
        <end position="117"/>
    </location>
</feature>
<dbReference type="Gene3D" id="3.40.50.150">
    <property type="entry name" value="Vaccinia Virus protein VP39"/>
    <property type="match status" value="1"/>
</dbReference>
<dbReference type="AlphaFoldDB" id="A0A5S5CIV1"/>
<dbReference type="GO" id="GO:0008757">
    <property type="term" value="F:S-adenosylmethionine-dependent methyltransferase activity"/>
    <property type="evidence" value="ECO:0007669"/>
    <property type="project" value="InterPro"/>
</dbReference>
<evidence type="ECO:0000313" key="3">
    <source>
        <dbReference type="Proteomes" id="UP000323257"/>
    </source>
</evidence>
<dbReference type="EMBL" id="VNHS01000001">
    <property type="protein sequence ID" value="TYP79454.1"/>
    <property type="molecule type" value="Genomic_DNA"/>
</dbReference>
<dbReference type="Pfam" id="PF08241">
    <property type="entry name" value="Methyltransf_11"/>
    <property type="match status" value="1"/>
</dbReference>
<dbReference type="InterPro" id="IPR013216">
    <property type="entry name" value="Methyltransf_11"/>
</dbReference>
<dbReference type="OrthoDB" id="8441856at2"/>
<proteinExistence type="predicted"/>
<dbReference type="SUPFAM" id="SSF53335">
    <property type="entry name" value="S-adenosyl-L-methionine-dependent methyltransferases"/>
    <property type="match status" value="1"/>
</dbReference>